<evidence type="ECO:0008006" key="6">
    <source>
        <dbReference type="Google" id="ProtNLM"/>
    </source>
</evidence>
<feature type="compositionally biased region" description="Low complexity" evidence="1">
    <location>
        <begin position="342"/>
        <end position="354"/>
    </location>
</feature>
<proteinExistence type="predicted"/>
<comment type="caution">
    <text evidence="4">The sequence shown here is derived from an EMBL/GenBank/DDBJ whole genome shotgun (WGS) entry which is preliminary data.</text>
</comment>
<evidence type="ECO:0000313" key="4">
    <source>
        <dbReference type="EMBL" id="KAF6165755.1"/>
    </source>
</evidence>
<feature type="compositionally biased region" description="Pro residues" evidence="1">
    <location>
        <begin position="170"/>
        <end position="184"/>
    </location>
</feature>
<dbReference type="PANTHER" id="PTHR47866:SF2">
    <property type="entry name" value="HYDROXYPROLINE-RICH GLYCOPROTEIN FAMILY PROTEIN"/>
    <property type="match status" value="1"/>
</dbReference>
<sequence>GASSKNSLSLSSKLQNLAKTIMAENLASNFAGLSKHQLYDIMSQMKTLIDQNQQQARQILVDNPPLTKALFQAQIMLGMVQSSQMRPNIQQPLPQQPKKLAQTAQQVNVQSHLFSGQNHLPDRKQQTNQSVLPIPSTFVPQETLQSHTKGHLNTQGASISLQQSSQLYNLPPPPFHSAPQPPSLLQPQVPIISNQSQQSLHSSGVQHLPPLPPLPQQPRPPLMQPFQHQLHSPMGPHSVFQPSGPSQPHLSQLPFNSGSKPPNSVGSSFPQGQPQLLSHPPPQSHYQVGGSHLGTDFNSQPGSSLQMERPWMPGPPDNSATGGAQLPGPPPLPAHLGGPGGPSSLPPRQQQLTQEMEQLLLQQVMSLTQEQINLLPQEQRNQVLQLQQLLLR</sequence>
<dbReference type="Pfam" id="PF14327">
    <property type="entry name" value="CSTF2_hinge"/>
    <property type="match status" value="1"/>
</dbReference>
<reference evidence="4 5" key="1">
    <citation type="journal article" date="2020" name="IScience">
        <title>Genome Sequencing of the Endangered Kingdonia uniflora (Circaeasteraceae, Ranunculales) Reveals Potential Mechanisms of Evolutionary Specialization.</title>
        <authorList>
            <person name="Sun Y."/>
            <person name="Deng T."/>
            <person name="Zhang A."/>
            <person name="Moore M.J."/>
            <person name="Landis J.B."/>
            <person name="Lin N."/>
            <person name="Zhang H."/>
            <person name="Zhang X."/>
            <person name="Huang J."/>
            <person name="Zhang X."/>
            <person name="Sun H."/>
            <person name="Wang H."/>
        </authorList>
    </citation>
    <scope>NUCLEOTIDE SEQUENCE [LARGE SCALE GENOMIC DNA]</scope>
    <source>
        <strain evidence="4">TB1705</strain>
        <tissue evidence="4">Leaf</tissue>
    </source>
</reference>
<protein>
    <recommendedName>
        <fullName evidence="6">Cleavage stimulation factor subunit 2</fullName>
    </recommendedName>
</protein>
<dbReference type="Pfam" id="PF14304">
    <property type="entry name" value="CSTF_C"/>
    <property type="match status" value="1"/>
</dbReference>
<feature type="compositionally biased region" description="Polar residues" evidence="1">
    <location>
        <begin position="296"/>
        <end position="306"/>
    </location>
</feature>
<dbReference type="InterPro" id="IPR025742">
    <property type="entry name" value="CSTF2_hinge"/>
</dbReference>
<accession>A0A7J7NEZ0</accession>
<feature type="domain" description="Cleavage stimulation factor subunit 2 hinge" evidence="3">
    <location>
        <begin position="22"/>
        <end position="84"/>
    </location>
</feature>
<feature type="domain" description="Transcription termination and cleavage factor C-terminal" evidence="2">
    <location>
        <begin position="359"/>
        <end position="390"/>
    </location>
</feature>
<dbReference type="InterPro" id="IPR038192">
    <property type="entry name" value="CSTF_C_sf"/>
</dbReference>
<dbReference type="PANTHER" id="PTHR47866">
    <property type="entry name" value="HYDROXYPROLINE-RICH GLYCOPROTEIN FAMILY PROTEIN"/>
    <property type="match status" value="1"/>
</dbReference>
<feature type="compositionally biased region" description="Polar residues" evidence="1">
    <location>
        <begin position="240"/>
        <end position="269"/>
    </location>
</feature>
<name>A0A7J7NEZ0_9MAGN</name>
<feature type="compositionally biased region" description="Polar residues" evidence="1">
    <location>
        <begin position="191"/>
        <end position="205"/>
    </location>
</feature>
<keyword evidence="5" id="KW-1185">Reference proteome</keyword>
<evidence type="ECO:0000259" key="3">
    <source>
        <dbReference type="Pfam" id="PF14327"/>
    </source>
</evidence>
<feature type="region of interest" description="Disordered" evidence="1">
    <location>
        <begin position="166"/>
        <end position="354"/>
    </location>
</feature>
<gene>
    <name evidence="4" type="ORF">GIB67_012652</name>
</gene>
<dbReference type="Gene3D" id="1.10.20.70">
    <property type="entry name" value="Transcription termination and cleavage factor, C-terminal domain"/>
    <property type="match status" value="1"/>
</dbReference>
<organism evidence="4 5">
    <name type="scientific">Kingdonia uniflora</name>
    <dbReference type="NCBI Taxonomy" id="39325"/>
    <lineage>
        <taxon>Eukaryota</taxon>
        <taxon>Viridiplantae</taxon>
        <taxon>Streptophyta</taxon>
        <taxon>Embryophyta</taxon>
        <taxon>Tracheophyta</taxon>
        <taxon>Spermatophyta</taxon>
        <taxon>Magnoliopsida</taxon>
        <taxon>Ranunculales</taxon>
        <taxon>Circaeasteraceae</taxon>
        <taxon>Kingdonia</taxon>
    </lineage>
</organism>
<dbReference type="InterPro" id="IPR026896">
    <property type="entry name" value="CSTF_C"/>
</dbReference>
<dbReference type="AlphaFoldDB" id="A0A7J7NEZ0"/>
<dbReference type="OrthoDB" id="272703at2759"/>
<dbReference type="Gene3D" id="1.25.40.630">
    <property type="match status" value="1"/>
</dbReference>
<evidence type="ECO:0000259" key="2">
    <source>
        <dbReference type="Pfam" id="PF14304"/>
    </source>
</evidence>
<dbReference type="EMBL" id="JACGCM010000816">
    <property type="protein sequence ID" value="KAF6165755.1"/>
    <property type="molecule type" value="Genomic_DNA"/>
</dbReference>
<feature type="non-terminal residue" evidence="4">
    <location>
        <position position="1"/>
    </location>
</feature>
<dbReference type="GO" id="GO:0031124">
    <property type="term" value="P:mRNA 3'-end processing"/>
    <property type="evidence" value="ECO:0007669"/>
    <property type="project" value="InterPro"/>
</dbReference>
<evidence type="ECO:0000313" key="5">
    <source>
        <dbReference type="Proteomes" id="UP000541444"/>
    </source>
</evidence>
<feature type="compositionally biased region" description="Pro residues" evidence="1">
    <location>
        <begin position="209"/>
        <end position="223"/>
    </location>
</feature>
<evidence type="ECO:0000256" key="1">
    <source>
        <dbReference type="SAM" id="MobiDB-lite"/>
    </source>
</evidence>
<dbReference type="Proteomes" id="UP000541444">
    <property type="component" value="Unassembled WGS sequence"/>
</dbReference>